<dbReference type="GO" id="GO:0003714">
    <property type="term" value="F:transcription corepressor activity"/>
    <property type="evidence" value="ECO:0007669"/>
    <property type="project" value="TreeGrafter"/>
</dbReference>
<keyword evidence="5" id="KW-0539">Nucleus</keyword>
<reference evidence="8 9" key="1">
    <citation type="submission" date="2011-02" db="EMBL/GenBank/DDBJ databases">
        <title>The Genome Sequence of Sphaeroforma arctica JP610.</title>
        <authorList>
            <consortium name="The Broad Institute Genome Sequencing Platform"/>
            <person name="Russ C."/>
            <person name="Cuomo C."/>
            <person name="Young S.K."/>
            <person name="Zeng Q."/>
            <person name="Gargeya S."/>
            <person name="Alvarado L."/>
            <person name="Berlin A."/>
            <person name="Chapman S.B."/>
            <person name="Chen Z."/>
            <person name="Freedman E."/>
            <person name="Gellesch M."/>
            <person name="Goldberg J."/>
            <person name="Griggs A."/>
            <person name="Gujja S."/>
            <person name="Heilman E."/>
            <person name="Heiman D."/>
            <person name="Howarth C."/>
            <person name="Mehta T."/>
            <person name="Neiman D."/>
            <person name="Pearson M."/>
            <person name="Roberts A."/>
            <person name="Saif S."/>
            <person name="Shea T."/>
            <person name="Shenoy N."/>
            <person name="Sisk P."/>
            <person name="Stolte C."/>
            <person name="Sykes S."/>
            <person name="White J."/>
            <person name="Yandava C."/>
            <person name="Burger G."/>
            <person name="Gray M.W."/>
            <person name="Holland P.W.H."/>
            <person name="King N."/>
            <person name="Lang F.B.F."/>
            <person name="Roger A.J."/>
            <person name="Ruiz-Trillo I."/>
            <person name="Haas B."/>
            <person name="Nusbaum C."/>
            <person name="Birren B."/>
        </authorList>
    </citation>
    <scope>NUCLEOTIDE SEQUENCE [LARGE SCALE GENOMIC DNA]</scope>
    <source>
        <strain evidence="8 9">JP610</strain>
    </source>
</reference>
<dbReference type="RefSeq" id="XP_014151525.1">
    <property type="nucleotide sequence ID" value="XM_014296050.1"/>
</dbReference>
<feature type="compositionally biased region" description="Basic and acidic residues" evidence="6">
    <location>
        <begin position="199"/>
        <end position="235"/>
    </location>
</feature>
<feature type="region of interest" description="Disordered" evidence="6">
    <location>
        <begin position="95"/>
        <end position="243"/>
    </location>
</feature>
<proteinExistence type="predicted"/>
<dbReference type="Proteomes" id="UP000054560">
    <property type="component" value="Unassembled WGS sequence"/>
</dbReference>
<evidence type="ECO:0000256" key="2">
    <source>
        <dbReference type="ARBA" id="ARBA00022853"/>
    </source>
</evidence>
<evidence type="ECO:0000313" key="8">
    <source>
        <dbReference type="EMBL" id="KNC77623.1"/>
    </source>
</evidence>
<dbReference type="STRING" id="667725.A0A0L0FNR9"/>
<evidence type="ECO:0000256" key="5">
    <source>
        <dbReference type="ARBA" id="ARBA00023242"/>
    </source>
</evidence>
<evidence type="ECO:0000256" key="1">
    <source>
        <dbReference type="ARBA" id="ARBA00004123"/>
    </source>
</evidence>
<evidence type="ECO:0000256" key="3">
    <source>
        <dbReference type="ARBA" id="ARBA00023015"/>
    </source>
</evidence>
<dbReference type="AlphaFoldDB" id="A0A0L0FNR9"/>
<dbReference type="Gene3D" id="1.10.10.60">
    <property type="entry name" value="Homeodomain-like"/>
    <property type="match status" value="1"/>
</dbReference>
<dbReference type="GO" id="GO:0035267">
    <property type="term" value="C:NuA4 histone acetyltransferase complex"/>
    <property type="evidence" value="ECO:0007669"/>
    <property type="project" value="InterPro"/>
</dbReference>
<feature type="compositionally biased region" description="Polar residues" evidence="6">
    <location>
        <begin position="121"/>
        <end position="137"/>
    </location>
</feature>
<dbReference type="PANTHER" id="PTHR12855:SF10">
    <property type="entry name" value="DNA METHYLTRANSFERASE 1-ASSOCIATED PROTEIN 1"/>
    <property type="match status" value="1"/>
</dbReference>
<keyword evidence="2" id="KW-0156">Chromatin regulator</keyword>
<feature type="domain" description="DAMP1 SANT/Myb-like" evidence="7">
    <location>
        <begin position="332"/>
        <end position="402"/>
    </location>
</feature>
<name>A0A0L0FNR9_9EUKA</name>
<dbReference type="InterPro" id="IPR032563">
    <property type="entry name" value="DAMP1_SANT-like"/>
</dbReference>
<dbReference type="OrthoDB" id="19740at2759"/>
<dbReference type="eggNOG" id="KOG2656">
    <property type="taxonomic scope" value="Eukaryota"/>
</dbReference>
<evidence type="ECO:0000313" key="9">
    <source>
        <dbReference type="Proteomes" id="UP000054560"/>
    </source>
</evidence>
<evidence type="ECO:0000256" key="6">
    <source>
        <dbReference type="SAM" id="MobiDB-lite"/>
    </source>
</evidence>
<feature type="region of interest" description="Disordered" evidence="6">
    <location>
        <begin position="1"/>
        <end position="60"/>
    </location>
</feature>
<keyword evidence="9" id="KW-1185">Reference proteome</keyword>
<accession>A0A0L0FNR9</accession>
<sequence length="403" mass="42951">MVKAVSTAGGASRVSPVKTTQRTTATNSSAINKVPTSGTLSTHESAKAAHESVAKTSTGSTATIAATASTVIKIPTASVPGSGPTKVKAHMERGAGTGADVSTSIKDTKHPQDMLTPTKGLASNTKASPGTTAVGRNTSKSTGGTSESTVSGVTTTGGTSTHSEAPANGHKSGASVGVTGGVPSIRTHYSSKSNSASRKNRDKDKHKDGKSKGDKHSSSGRKDKDKSRDKDKDGEEAPVVVPTPKPILYADDFADIQQGGLLQHENDLVMLVPTIPAMRVLRQRKAVPARKWIQAPIINHGRKDALKLSHWVPESLRENEHAFAPLGDMVMTDVPVYTDEEYTTHIQPRSGDWTRAETDELLELCRRFDRRFIIVHDRYMGGTGLTSPPVERTIEALKERYYL</sequence>
<dbReference type="GO" id="GO:0000812">
    <property type="term" value="C:Swr1 complex"/>
    <property type="evidence" value="ECO:0007669"/>
    <property type="project" value="TreeGrafter"/>
</dbReference>
<comment type="subcellular location">
    <subcellularLocation>
        <location evidence="1">Nucleus</location>
    </subcellularLocation>
</comment>
<feature type="compositionally biased region" description="Low complexity" evidence="6">
    <location>
        <begin position="138"/>
        <end position="161"/>
    </location>
</feature>
<dbReference type="GO" id="GO:0006281">
    <property type="term" value="P:DNA repair"/>
    <property type="evidence" value="ECO:0007669"/>
    <property type="project" value="InterPro"/>
</dbReference>
<dbReference type="GO" id="GO:0006338">
    <property type="term" value="P:chromatin remodeling"/>
    <property type="evidence" value="ECO:0007669"/>
    <property type="project" value="InterPro"/>
</dbReference>
<dbReference type="PANTHER" id="PTHR12855">
    <property type="entry name" value="DNA METHYLTRANSFERASE 1-ASSOCIATED PROTEIN 1 FAMILY MEMBER"/>
    <property type="match status" value="1"/>
</dbReference>
<keyword evidence="4" id="KW-0804">Transcription</keyword>
<organism evidence="8 9">
    <name type="scientific">Sphaeroforma arctica JP610</name>
    <dbReference type="NCBI Taxonomy" id="667725"/>
    <lineage>
        <taxon>Eukaryota</taxon>
        <taxon>Ichthyosporea</taxon>
        <taxon>Ichthyophonida</taxon>
        <taxon>Sphaeroforma</taxon>
    </lineage>
</organism>
<dbReference type="GeneID" id="25910425"/>
<dbReference type="Pfam" id="PF16282">
    <property type="entry name" value="SANT_DAMP1_like"/>
    <property type="match status" value="1"/>
</dbReference>
<evidence type="ECO:0000256" key="4">
    <source>
        <dbReference type="ARBA" id="ARBA00023163"/>
    </source>
</evidence>
<dbReference type="GO" id="GO:0000122">
    <property type="term" value="P:negative regulation of transcription by RNA polymerase II"/>
    <property type="evidence" value="ECO:0007669"/>
    <property type="project" value="TreeGrafter"/>
</dbReference>
<feature type="compositionally biased region" description="Basic and acidic residues" evidence="6">
    <location>
        <begin position="44"/>
        <end position="53"/>
    </location>
</feature>
<gene>
    <name evidence="8" type="ORF">SARC_09921</name>
</gene>
<protein>
    <recommendedName>
        <fullName evidence="7">dAMP1 SANT/Myb-like domain-containing protein</fullName>
    </recommendedName>
</protein>
<feature type="compositionally biased region" description="Polar residues" evidence="6">
    <location>
        <begin position="17"/>
        <end position="43"/>
    </location>
</feature>
<dbReference type="InterPro" id="IPR027109">
    <property type="entry name" value="Swc4/Dmap1"/>
</dbReference>
<dbReference type="EMBL" id="KQ242678">
    <property type="protein sequence ID" value="KNC77623.1"/>
    <property type="molecule type" value="Genomic_DNA"/>
</dbReference>
<keyword evidence="3" id="KW-0805">Transcription regulation</keyword>
<evidence type="ECO:0000259" key="7">
    <source>
        <dbReference type="Pfam" id="PF16282"/>
    </source>
</evidence>